<proteinExistence type="predicted"/>
<dbReference type="Proteomes" id="UP001341281">
    <property type="component" value="Chromosome 06"/>
</dbReference>
<organism evidence="1 2">
    <name type="scientific">Paspalum notatum var. saurae</name>
    <dbReference type="NCBI Taxonomy" id="547442"/>
    <lineage>
        <taxon>Eukaryota</taxon>
        <taxon>Viridiplantae</taxon>
        <taxon>Streptophyta</taxon>
        <taxon>Embryophyta</taxon>
        <taxon>Tracheophyta</taxon>
        <taxon>Spermatophyta</taxon>
        <taxon>Magnoliopsida</taxon>
        <taxon>Liliopsida</taxon>
        <taxon>Poales</taxon>
        <taxon>Poaceae</taxon>
        <taxon>PACMAD clade</taxon>
        <taxon>Panicoideae</taxon>
        <taxon>Andropogonodae</taxon>
        <taxon>Paspaleae</taxon>
        <taxon>Paspalinae</taxon>
        <taxon>Paspalum</taxon>
    </lineage>
</organism>
<dbReference type="EMBL" id="CP144750">
    <property type="protein sequence ID" value="WVZ79997.1"/>
    <property type="molecule type" value="Genomic_DNA"/>
</dbReference>
<accession>A0AAQ3TZL4</accession>
<sequence length="339" mass="38866">MKLATRCHSQALECCSTACNFASGGHIGSDWLVGSLLVRSYTCNLHMFGCLKEPAGQALREQPYHPSQAAHERSEGASLLSLAEAMRTLFTRGNQGDNFSPSCCLLRETVSSWLVFLFLPFWPFMMMKPMDRQWMYTADRRSKEFIAETTMGDAEDDEDVEDINALGEMLQTAEKYCDNKNVRKKLERMMEDHKTPLYLDFKGGTLEVAEHVGTVAMEGNKWYIRQGVYSVGNKLPETTYEAKEVICPIGLKVQKRHACPNECILYRGKELEDLEACPVCKASWHKIRQNDVEGEPPRKRVPTKVMWYFLIIPQLKHLFQNKNTKMVRGIKKTVRKMIY</sequence>
<keyword evidence="2" id="KW-1185">Reference proteome</keyword>
<gene>
    <name evidence="1" type="ORF">U9M48_027515</name>
</gene>
<dbReference type="PANTHER" id="PTHR10775">
    <property type="entry name" value="OS08G0208400 PROTEIN"/>
    <property type="match status" value="1"/>
</dbReference>
<reference evidence="1 2" key="1">
    <citation type="submission" date="2024-02" db="EMBL/GenBank/DDBJ databases">
        <title>High-quality chromosome-scale genome assembly of Pensacola bahiagrass (Paspalum notatum Flugge var. saurae).</title>
        <authorList>
            <person name="Vega J.M."/>
            <person name="Podio M."/>
            <person name="Orjuela J."/>
            <person name="Siena L.A."/>
            <person name="Pessino S.C."/>
            <person name="Combes M.C."/>
            <person name="Mariac C."/>
            <person name="Albertini E."/>
            <person name="Pupilli F."/>
            <person name="Ortiz J.P.A."/>
            <person name="Leblanc O."/>
        </authorList>
    </citation>
    <scope>NUCLEOTIDE SEQUENCE [LARGE SCALE GENOMIC DNA]</scope>
    <source>
        <strain evidence="1">R1</strain>
        <tissue evidence="1">Leaf</tissue>
    </source>
</reference>
<evidence type="ECO:0000313" key="1">
    <source>
        <dbReference type="EMBL" id="WVZ79997.1"/>
    </source>
</evidence>
<dbReference type="AlphaFoldDB" id="A0AAQ3TZL4"/>
<protein>
    <submittedName>
        <fullName evidence="1">Uncharacterized protein</fullName>
    </submittedName>
</protein>
<dbReference type="PANTHER" id="PTHR10775:SF180">
    <property type="entry name" value="TRANSPOSON, EN_SPM-LIKE, TRANSPOSASE-ASSOCIATED DOMAIN PROTEIN-RELATED"/>
    <property type="match status" value="1"/>
</dbReference>
<name>A0AAQ3TZL4_PASNO</name>
<evidence type="ECO:0000313" key="2">
    <source>
        <dbReference type="Proteomes" id="UP001341281"/>
    </source>
</evidence>